<keyword evidence="5" id="KW-0460">Magnesium</keyword>
<dbReference type="Gene3D" id="1.10.1200.270">
    <property type="entry name" value="Methyltransferase, alpha-helical capping domain"/>
    <property type="match status" value="1"/>
</dbReference>
<protein>
    <submittedName>
        <fullName evidence="6">Uncharacterized protein</fullName>
    </submittedName>
</protein>
<evidence type="ECO:0000313" key="6">
    <source>
        <dbReference type="EMBL" id="GAA0171269.1"/>
    </source>
</evidence>
<dbReference type="GO" id="GO:0008168">
    <property type="term" value="F:methyltransferase activity"/>
    <property type="evidence" value="ECO:0007669"/>
    <property type="project" value="UniProtKB-KW"/>
</dbReference>
<keyword evidence="3" id="KW-0808">Transferase</keyword>
<keyword evidence="4" id="KW-0479">Metal-binding</keyword>
<name>A0AAV3R4F8_LITER</name>
<gene>
    <name evidence="6" type="ORF">LIER_25343</name>
</gene>
<dbReference type="PANTHER" id="PTHR31009">
    <property type="entry name" value="S-ADENOSYL-L-METHIONINE:CARBOXYL METHYLTRANSFERASE FAMILY PROTEIN"/>
    <property type="match status" value="1"/>
</dbReference>
<dbReference type="EMBL" id="BAABME010007602">
    <property type="protein sequence ID" value="GAA0171269.1"/>
    <property type="molecule type" value="Genomic_DNA"/>
</dbReference>
<evidence type="ECO:0000313" key="7">
    <source>
        <dbReference type="Proteomes" id="UP001454036"/>
    </source>
</evidence>
<evidence type="ECO:0000256" key="2">
    <source>
        <dbReference type="ARBA" id="ARBA00022603"/>
    </source>
</evidence>
<dbReference type="InterPro" id="IPR029063">
    <property type="entry name" value="SAM-dependent_MTases_sf"/>
</dbReference>
<dbReference type="GO" id="GO:0046872">
    <property type="term" value="F:metal ion binding"/>
    <property type="evidence" value="ECO:0007669"/>
    <property type="project" value="UniProtKB-KW"/>
</dbReference>
<evidence type="ECO:0000256" key="3">
    <source>
        <dbReference type="ARBA" id="ARBA00022679"/>
    </source>
</evidence>
<keyword evidence="7" id="KW-1185">Reference proteome</keyword>
<sequence length="133" mass="15009">MQGIIEEDQLESFHIPVYTPSPNEIALVVEEEGSFTINYVGSFEIHWSNASKNECSSYESTINSDDDDTTNLMNAANLMNAVRSVTEPMLLDHFHGVGMDEIFIRFQKKISDCMAKEKTVNINVVVSMEKNIK</sequence>
<dbReference type="GO" id="GO:0032259">
    <property type="term" value="P:methylation"/>
    <property type="evidence" value="ECO:0007669"/>
    <property type="project" value="UniProtKB-KW"/>
</dbReference>
<organism evidence="6 7">
    <name type="scientific">Lithospermum erythrorhizon</name>
    <name type="common">Purple gromwell</name>
    <name type="synonym">Lithospermum officinale var. erythrorhizon</name>
    <dbReference type="NCBI Taxonomy" id="34254"/>
    <lineage>
        <taxon>Eukaryota</taxon>
        <taxon>Viridiplantae</taxon>
        <taxon>Streptophyta</taxon>
        <taxon>Embryophyta</taxon>
        <taxon>Tracheophyta</taxon>
        <taxon>Spermatophyta</taxon>
        <taxon>Magnoliopsida</taxon>
        <taxon>eudicotyledons</taxon>
        <taxon>Gunneridae</taxon>
        <taxon>Pentapetalae</taxon>
        <taxon>asterids</taxon>
        <taxon>lamiids</taxon>
        <taxon>Boraginales</taxon>
        <taxon>Boraginaceae</taxon>
        <taxon>Boraginoideae</taxon>
        <taxon>Lithospermeae</taxon>
        <taxon>Lithospermum</taxon>
    </lineage>
</organism>
<evidence type="ECO:0000256" key="1">
    <source>
        <dbReference type="ARBA" id="ARBA00007967"/>
    </source>
</evidence>
<dbReference type="InterPro" id="IPR042086">
    <property type="entry name" value="MeTrfase_capping"/>
</dbReference>
<dbReference type="Pfam" id="PF03492">
    <property type="entry name" value="Methyltransf_7"/>
    <property type="match status" value="1"/>
</dbReference>
<evidence type="ECO:0000256" key="4">
    <source>
        <dbReference type="ARBA" id="ARBA00022723"/>
    </source>
</evidence>
<comment type="caution">
    <text evidence="6">The sequence shown here is derived from an EMBL/GenBank/DDBJ whole genome shotgun (WGS) entry which is preliminary data.</text>
</comment>
<dbReference type="AlphaFoldDB" id="A0AAV3R4F8"/>
<dbReference type="InterPro" id="IPR005299">
    <property type="entry name" value="MeTrfase_7"/>
</dbReference>
<accession>A0AAV3R4F8</accession>
<dbReference type="Proteomes" id="UP001454036">
    <property type="component" value="Unassembled WGS sequence"/>
</dbReference>
<keyword evidence="2" id="KW-0489">Methyltransferase</keyword>
<evidence type="ECO:0000256" key="5">
    <source>
        <dbReference type="ARBA" id="ARBA00022842"/>
    </source>
</evidence>
<comment type="similarity">
    <text evidence="1">Belongs to the methyltransferase superfamily. Type-7 methyltransferase family.</text>
</comment>
<reference evidence="6 7" key="1">
    <citation type="submission" date="2024-01" db="EMBL/GenBank/DDBJ databases">
        <title>The complete chloroplast genome sequence of Lithospermum erythrorhizon: insights into the phylogenetic relationship among Boraginaceae species and the maternal lineages of purple gromwells.</title>
        <authorList>
            <person name="Okada T."/>
            <person name="Watanabe K."/>
        </authorList>
    </citation>
    <scope>NUCLEOTIDE SEQUENCE [LARGE SCALE GENOMIC DNA]</scope>
</reference>
<dbReference type="SUPFAM" id="SSF53335">
    <property type="entry name" value="S-adenosyl-L-methionine-dependent methyltransferases"/>
    <property type="match status" value="1"/>
</dbReference>
<proteinExistence type="inferred from homology"/>